<sequence length="146" mass="16546">MGESFRDSKYVLVLKDHASHYCNLVVVDTADSAVSVEALLMWHARFGPPPVWTSDQGSQFKNEVVSKLSRRLWTAQQFTPVNCPWINGSVERVNRDILQVIRTVILEYKINRRDWLYLMPSVQASINHTAGCRALLVTGLHASGYT</sequence>
<name>A0A8T1D8R5_9STRA</name>
<dbReference type="VEuPathDB" id="FungiDB:PC110_g20511"/>
<comment type="caution">
    <text evidence="2">The sequence shown here is derived from an EMBL/GenBank/DDBJ whole genome shotgun (WGS) entry which is preliminary data.</text>
</comment>
<accession>A0A8T1D8R5</accession>
<dbReference type="GO" id="GO:0015074">
    <property type="term" value="P:DNA integration"/>
    <property type="evidence" value="ECO:0007669"/>
    <property type="project" value="InterPro"/>
</dbReference>
<dbReference type="Gene3D" id="3.30.420.10">
    <property type="entry name" value="Ribonuclease H-like superfamily/Ribonuclease H"/>
    <property type="match status" value="1"/>
</dbReference>
<dbReference type="PANTHER" id="PTHR37984:SF12">
    <property type="entry name" value="RIBONUCLEASE H"/>
    <property type="match status" value="1"/>
</dbReference>
<protein>
    <recommendedName>
        <fullName evidence="1">Integrase catalytic domain-containing protein</fullName>
    </recommendedName>
</protein>
<dbReference type="InterPro" id="IPR012337">
    <property type="entry name" value="RNaseH-like_sf"/>
</dbReference>
<dbReference type="InterPro" id="IPR036397">
    <property type="entry name" value="RNaseH_sf"/>
</dbReference>
<evidence type="ECO:0000259" key="1">
    <source>
        <dbReference type="PROSITE" id="PS50994"/>
    </source>
</evidence>
<dbReference type="InterPro" id="IPR001584">
    <property type="entry name" value="Integrase_cat-core"/>
</dbReference>
<reference evidence="2" key="1">
    <citation type="submission" date="2018-10" db="EMBL/GenBank/DDBJ databases">
        <title>Effector identification in a new, highly contiguous assembly of the strawberry crown rot pathogen Phytophthora cactorum.</title>
        <authorList>
            <person name="Armitage A.D."/>
            <person name="Nellist C.F."/>
            <person name="Bates H."/>
            <person name="Vickerstaff R.J."/>
            <person name="Harrison R.J."/>
        </authorList>
    </citation>
    <scope>NUCLEOTIDE SEQUENCE</scope>
    <source>
        <strain evidence="2">4032</strain>
    </source>
</reference>
<evidence type="ECO:0000313" key="2">
    <source>
        <dbReference type="EMBL" id="KAG2935957.1"/>
    </source>
</evidence>
<dbReference type="Proteomes" id="UP000774804">
    <property type="component" value="Unassembled WGS sequence"/>
</dbReference>
<dbReference type="GO" id="GO:0003676">
    <property type="term" value="F:nucleic acid binding"/>
    <property type="evidence" value="ECO:0007669"/>
    <property type="project" value="InterPro"/>
</dbReference>
<dbReference type="EMBL" id="RCMI01000093">
    <property type="protein sequence ID" value="KAG2935957.1"/>
    <property type="molecule type" value="Genomic_DNA"/>
</dbReference>
<evidence type="ECO:0000313" key="3">
    <source>
        <dbReference type="Proteomes" id="UP000774804"/>
    </source>
</evidence>
<gene>
    <name evidence="2" type="ORF">PC115_g4735</name>
</gene>
<organism evidence="2 3">
    <name type="scientific">Phytophthora cactorum</name>
    <dbReference type="NCBI Taxonomy" id="29920"/>
    <lineage>
        <taxon>Eukaryota</taxon>
        <taxon>Sar</taxon>
        <taxon>Stramenopiles</taxon>
        <taxon>Oomycota</taxon>
        <taxon>Peronosporomycetes</taxon>
        <taxon>Peronosporales</taxon>
        <taxon>Peronosporaceae</taxon>
        <taxon>Phytophthora</taxon>
    </lineage>
</organism>
<dbReference type="PROSITE" id="PS50994">
    <property type="entry name" value="INTEGRASE"/>
    <property type="match status" value="1"/>
</dbReference>
<dbReference type="SUPFAM" id="SSF53098">
    <property type="entry name" value="Ribonuclease H-like"/>
    <property type="match status" value="1"/>
</dbReference>
<dbReference type="PANTHER" id="PTHR37984">
    <property type="entry name" value="PROTEIN CBG26694"/>
    <property type="match status" value="1"/>
</dbReference>
<proteinExistence type="predicted"/>
<dbReference type="AlphaFoldDB" id="A0A8T1D8R5"/>
<dbReference type="InterPro" id="IPR050951">
    <property type="entry name" value="Retrovirus_Pol_polyprotein"/>
</dbReference>
<feature type="domain" description="Integrase catalytic" evidence="1">
    <location>
        <begin position="1"/>
        <end position="146"/>
    </location>
</feature>